<dbReference type="CDD" id="cd24010">
    <property type="entry name" value="ASKHA_NBD_AcK_PK"/>
    <property type="match status" value="1"/>
</dbReference>
<accession>A0A166B7A4</accession>
<dbReference type="PANTHER" id="PTHR21060:SF15">
    <property type="entry name" value="ACETATE KINASE-RELATED"/>
    <property type="match status" value="1"/>
</dbReference>
<keyword evidence="3 6" id="KW-0547">Nucleotide-binding</keyword>
<evidence type="ECO:0000256" key="1">
    <source>
        <dbReference type="ARBA" id="ARBA00008748"/>
    </source>
</evidence>
<dbReference type="PATRIC" id="fig|989403.3.peg.5"/>
<dbReference type="HAMAP" id="MF_00020">
    <property type="entry name" value="Acetate_kinase"/>
    <property type="match status" value="1"/>
</dbReference>
<dbReference type="Pfam" id="PF00871">
    <property type="entry name" value="Acetate_kinase"/>
    <property type="match status" value="1"/>
</dbReference>
<comment type="subunit">
    <text evidence="6">Homodimer.</text>
</comment>
<comment type="similarity">
    <text evidence="1 6 7">Belongs to the acetokinase family.</text>
</comment>
<feature type="binding site" evidence="6">
    <location>
        <begin position="280"/>
        <end position="282"/>
    </location>
    <ligand>
        <name>ATP</name>
        <dbReference type="ChEBI" id="CHEBI:30616"/>
    </ligand>
</feature>
<name>A0A166B7A4_9HYPH</name>
<feature type="binding site" evidence="6">
    <location>
        <begin position="325"/>
        <end position="329"/>
    </location>
    <ligand>
        <name>ATP</name>
        <dbReference type="ChEBI" id="CHEBI:30616"/>
    </ligand>
</feature>
<comment type="subcellular location">
    <subcellularLocation>
        <location evidence="6">Cytoplasm</location>
    </subcellularLocation>
</comment>
<feature type="site" description="Transition state stabilizer" evidence="6">
    <location>
        <position position="178"/>
    </location>
</feature>
<dbReference type="AlphaFoldDB" id="A0A166B7A4"/>
<keyword evidence="4 6" id="KW-0418">Kinase</keyword>
<feature type="site" description="Transition state stabilizer" evidence="6">
    <location>
        <position position="238"/>
    </location>
</feature>
<sequence length="393" mass="42193">MKIETILVLNAGSSSIKFQLFKGEESVLSGQIDGLGASAWIKGKSAEGDVVMDRALTADEAKNHDSALQVILELLKKFDPELEVDAIGHRVVHGSSKYSAPVLVTEDVATELESFNSLAPLHNPHNLAGILGAKAAFPGKPNVACFDTAFHRTQEFKNEAYALPTKYYDEGIRRYGMHGQSFHYISEEMHNVAPEVADGKIIVAHLGNGASMCAIEHGKCVTTTMGFTPLDGLAMGTRSGLIDPGVIFYLMEEKGMSSKEVAHLLNKESGMKGLSGISQDMRDLEESDSPDAARALDYYDNRVKRELGALAAVMGGVDAIVFTGGIGENSSKTRAGICKGLEFLGVEIDADANKARAKEAITISKQSSKVKVMAIPTNEEAMIARQTRVICEA</sequence>
<evidence type="ECO:0000256" key="7">
    <source>
        <dbReference type="RuleBase" id="RU003835"/>
    </source>
</evidence>
<dbReference type="UniPathway" id="UPA00340">
    <property type="reaction ID" value="UER00458"/>
</dbReference>
<feature type="binding site" evidence="6">
    <location>
        <begin position="205"/>
        <end position="209"/>
    </location>
    <ligand>
        <name>ATP</name>
        <dbReference type="ChEBI" id="CHEBI:30616"/>
    </ligand>
</feature>
<evidence type="ECO:0000313" key="9">
    <source>
        <dbReference type="Proteomes" id="UP000076577"/>
    </source>
</evidence>
<evidence type="ECO:0000313" key="8">
    <source>
        <dbReference type="EMBL" id="KZL21979.1"/>
    </source>
</evidence>
<dbReference type="PRINTS" id="PR00471">
    <property type="entry name" value="ACETATEKNASE"/>
</dbReference>
<feature type="binding site" evidence="6">
    <location>
        <position position="10"/>
    </location>
    <ligand>
        <name>Mg(2+)</name>
        <dbReference type="ChEBI" id="CHEBI:18420"/>
    </ligand>
</feature>
<dbReference type="SUPFAM" id="SSF53067">
    <property type="entry name" value="Actin-like ATPase domain"/>
    <property type="match status" value="2"/>
</dbReference>
<keyword evidence="6" id="KW-0963">Cytoplasm</keyword>
<comment type="catalytic activity">
    <reaction evidence="6">
        <text>acetate + ATP = acetyl phosphate + ADP</text>
        <dbReference type="Rhea" id="RHEA:11352"/>
        <dbReference type="ChEBI" id="CHEBI:22191"/>
        <dbReference type="ChEBI" id="CHEBI:30089"/>
        <dbReference type="ChEBI" id="CHEBI:30616"/>
        <dbReference type="ChEBI" id="CHEBI:456216"/>
        <dbReference type="EC" id="2.7.2.1"/>
    </reaction>
</comment>
<dbReference type="STRING" id="989403.SAMN05421798_103196"/>
<dbReference type="OrthoDB" id="9802453at2"/>
<feature type="binding site" evidence="6">
    <location>
        <position position="17"/>
    </location>
    <ligand>
        <name>ATP</name>
        <dbReference type="ChEBI" id="CHEBI:30616"/>
    </ligand>
</feature>
<dbReference type="PANTHER" id="PTHR21060">
    <property type="entry name" value="ACETATE KINASE"/>
    <property type="match status" value="1"/>
</dbReference>
<dbReference type="PIRSF" id="PIRSF000722">
    <property type="entry name" value="Acetate_prop_kin"/>
    <property type="match status" value="1"/>
</dbReference>
<dbReference type="RefSeq" id="WP_068000287.1">
    <property type="nucleotide sequence ID" value="NZ_FOFM01000003.1"/>
</dbReference>
<dbReference type="NCBIfam" id="TIGR00016">
    <property type="entry name" value="ackA"/>
    <property type="match status" value="1"/>
</dbReference>
<dbReference type="Proteomes" id="UP000076577">
    <property type="component" value="Unassembled WGS sequence"/>
</dbReference>
<protein>
    <recommendedName>
        <fullName evidence="6">Acetate kinase</fullName>
        <ecNumber evidence="6">2.7.2.1</ecNumber>
    </recommendedName>
    <alternativeName>
        <fullName evidence="6">Acetokinase</fullName>
    </alternativeName>
</protein>
<dbReference type="GO" id="GO:0005524">
    <property type="term" value="F:ATP binding"/>
    <property type="evidence" value="ECO:0007669"/>
    <property type="project" value="UniProtKB-KW"/>
</dbReference>
<evidence type="ECO:0000256" key="3">
    <source>
        <dbReference type="ARBA" id="ARBA00022741"/>
    </source>
</evidence>
<proteinExistence type="inferred from homology"/>
<comment type="function">
    <text evidence="6">Catalyzes the formation of acetyl phosphate from acetate and ATP. Can also catalyze the reverse reaction.</text>
</comment>
<feature type="binding site" evidence="6">
    <location>
        <position position="90"/>
    </location>
    <ligand>
        <name>substrate</name>
    </ligand>
</feature>
<keyword evidence="5 6" id="KW-0067">ATP-binding</keyword>
<comment type="pathway">
    <text evidence="6">Metabolic intermediate biosynthesis; acetyl-CoA biosynthesis; acetyl-CoA from acetate: step 1/2.</text>
</comment>
<organism evidence="8 9">
    <name type="scientific">Pseudovibrio axinellae</name>
    <dbReference type="NCBI Taxonomy" id="989403"/>
    <lineage>
        <taxon>Bacteria</taxon>
        <taxon>Pseudomonadati</taxon>
        <taxon>Pseudomonadota</taxon>
        <taxon>Alphaproteobacteria</taxon>
        <taxon>Hyphomicrobiales</taxon>
        <taxon>Stappiaceae</taxon>
        <taxon>Pseudovibrio</taxon>
    </lineage>
</organism>
<dbReference type="GO" id="GO:0006083">
    <property type="term" value="P:acetate metabolic process"/>
    <property type="evidence" value="ECO:0007669"/>
    <property type="project" value="TreeGrafter"/>
</dbReference>
<gene>
    <name evidence="8" type="primary">ackA_1</name>
    <name evidence="6" type="synonym">ackA</name>
    <name evidence="8" type="ORF">PsAD2_00004</name>
</gene>
<dbReference type="GO" id="GO:0005737">
    <property type="term" value="C:cytoplasm"/>
    <property type="evidence" value="ECO:0007669"/>
    <property type="project" value="UniProtKB-SubCell"/>
</dbReference>
<dbReference type="EC" id="2.7.2.1" evidence="6"/>
<evidence type="ECO:0000256" key="2">
    <source>
        <dbReference type="ARBA" id="ARBA00022679"/>
    </source>
</evidence>
<dbReference type="EMBL" id="LMCB01000001">
    <property type="protein sequence ID" value="KZL21979.1"/>
    <property type="molecule type" value="Genomic_DNA"/>
</dbReference>
<dbReference type="InterPro" id="IPR000890">
    <property type="entry name" value="Aliphatic_acid_kin_short-chain"/>
</dbReference>
<feature type="active site" description="Proton donor/acceptor" evidence="6">
    <location>
        <position position="147"/>
    </location>
</feature>
<keyword evidence="9" id="KW-1185">Reference proteome</keyword>
<evidence type="ECO:0000256" key="5">
    <source>
        <dbReference type="ARBA" id="ARBA00022840"/>
    </source>
</evidence>
<keyword evidence="6" id="KW-0479">Metal-binding</keyword>
<dbReference type="PROSITE" id="PS01076">
    <property type="entry name" value="ACETATE_KINASE_2"/>
    <property type="match status" value="1"/>
</dbReference>
<dbReference type="GO" id="GO:0000287">
    <property type="term" value="F:magnesium ion binding"/>
    <property type="evidence" value="ECO:0007669"/>
    <property type="project" value="UniProtKB-UniRule"/>
</dbReference>
<reference evidence="8 9" key="1">
    <citation type="journal article" date="2016" name="Front. Microbiol.">
        <title>Comparative Genomic Analysis Reveals a Diverse Repertoire of Genes Involved in Prokaryote-Eukaryote Interactions within the Pseudovibrio Genus.</title>
        <authorList>
            <person name="Romano S."/>
            <person name="Fernandez-Guerra A."/>
            <person name="Reen F.J."/>
            <person name="Glockner F.O."/>
            <person name="Crowley S.P."/>
            <person name="O'Sullivan O."/>
            <person name="Cotter P.D."/>
            <person name="Adams C."/>
            <person name="Dobson A.D."/>
            <person name="O'Gara F."/>
        </authorList>
    </citation>
    <scope>NUCLEOTIDE SEQUENCE [LARGE SCALE GENOMIC DNA]</scope>
    <source>
        <strain evidence="8 9">Ad2</strain>
    </source>
</reference>
<feature type="binding site" evidence="6">
    <location>
        <position position="379"/>
    </location>
    <ligand>
        <name>Mg(2+)</name>
        <dbReference type="ChEBI" id="CHEBI:18420"/>
    </ligand>
</feature>
<keyword evidence="6" id="KW-0460">Magnesium</keyword>
<dbReference type="GO" id="GO:0008776">
    <property type="term" value="F:acetate kinase activity"/>
    <property type="evidence" value="ECO:0007669"/>
    <property type="project" value="UniProtKB-UniRule"/>
</dbReference>
<dbReference type="InterPro" id="IPR023865">
    <property type="entry name" value="Aliphatic_acid_kinase_CS"/>
</dbReference>
<dbReference type="InterPro" id="IPR043129">
    <property type="entry name" value="ATPase_NBD"/>
</dbReference>
<keyword evidence="2 6" id="KW-0808">Transferase</keyword>
<dbReference type="InterPro" id="IPR004372">
    <property type="entry name" value="Ac/propionate_kinase"/>
</dbReference>
<comment type="caution">
    <text evidence="8">The sequence shown here is derived from an EMBL/GenBank/DDBJ whole genome shotgun (WGS) entry which is preliminary data.</text>
</comment>
<evidence type="ECO:0000256" key="4">
    <source>
        <dbReference type="ARBA" id="ARBA00022777"/>
    </source>
</evidence>
<dbReference type="PROSITE" id="PS01075">
    <property type="entry name" value="ACETATE_KINASE_1"/>
    <property type="match status" value="1"/>
</dbReference>
<dbReference type="GO" id="GO:0006085">
    <property type="term" value="P:acetyl-CoA biosynthetic process"/>
    <property type="evidence" value="ECO:0007669"/>
    <property type="project" value="UniProtKB-UniRule"/>
</dbReference>
<comment type="cofactor">
    <cofactor evidence="6">
        <name>Mg(2+)</name>
        <dbReference type="ChEBI" id="CHEBI:18420"/>
    </cofactor>
    <cofactor evidence="6">
        <name>Mn(2+)</name>
        <dbReference type="ChEBI" id="CHEBI:29035"/>
    </cofactor>
    <text evidence="6">Mg(2+). Can also accept Mn(2+).</text>
</comment>
<evidence type="ECO:0000256" key="6">
    <source>
        <dbReference type="HAMAP-Rule" id="MF_00020"/>
    </source>
</evidence>
<dbReference type="Gene3D" id="3.30.420.40">
    <property type="match status" value="2"/>
</dbReference>